<feature type="domain" description="USP" evidence="4">
    <location>
        <begin position="42"/>
        <end position="500"/>
    </location>
</feature>
<organism evidence="5 6">
    <name type="scientific">Gnathostoma spinigerum</name>
    <dbReference type="NCBI Taxonomy" id="75299"/>
    <lineage>
        <taxon>Eukaryota</taxon>
        <taxon>Metazoa</taxon>
        <taxon>Ecdysozoa</taxon>
        <taxon>Nematoda</taxon>
        <taxon>Chromadorea</taxon>
        <taxon>Rhabditida</taxon>
        <taxon>Spirurina</taxon>
        <taxon>Gnathostomatomorpha</taxon>
        <taxon>Gnathostomatoidea</taxon>
        <taxon>Gnathostomatidae</taxon>
        <taxon>Gnathostoma</taxon>
    </lineage>
</organism>
<dbReference type="Proteomes" id="UP001608902">
    <property type="component" value="Unassembled WGS sequence"/>
</dbReference>
<dbReference type="InterPro" id="IPR028889">
    <property type="entry name" value="USP"/>
</dbReference>
<dbReference type="AlphaFoldDB" id="A0ABD6E761"/>
<dbReference type="PANTHER" id="PTHR24006">
    <property type="entry name" value="UBIQUITIN CARBOXYL-TERMINAL HYDROLASE"/>
    <property type="match status" value="1"/>
</dbReference>
<dbReference type="EMBL" id="JBGFUD010000710">
    <property type="protein sequence ID" value="MFH4975087.1"/>
    <property type="molecule type" value="Genomic_DNA"/>
</dbReference>
<dbReference type="Pfam" id="PF00627">
    <property type="entry name" value="UBA"/>
    <property type="match status" value="2"/>
</dbReference>
<evidence type="ECO:0000256" key="2">
    <source>
        <dbReference type="RuleBase" id="RU366025"/>
    </source>
</evidence>
<dbReference type="PANTHER" id="PTHR24006:SF664">
    <property type="entry name" value="UBIQUITIN CARBOXYL-TERMINAL HYDROLASE"/>
    <property type="match status" value="1"/>
</dbReference>
<dbReference type="EC" id="3.4.19.12" evidence="2"/>
<feature type="domain" description="UBA" evidence="3">
    <location>
        <begin position="380"/>
        <end position="420"/>
    </location>
</feature>
<dbReference type="InterPro" id="IPR001394">
    <property type="entry name" value="Peptidase_C19_UCH"/>
</dbReference>
<dbReference type="InterPro" id="IPR009060">
    <property type="entry name" value="UBA-like_sf"/>
</dbReference>
<keyword evidence="2" id="KW-0833">Ubl conjugation pathway</keyword>
<evidence type="ECO:0000259" key="4">
    <source>
        <dbReference type="PROSITE" id="PS50235"/>
    </source>
</evidence>
<comment type="catalytic activity">
    <reaction evidence="2">
        <text>Thiol-dependent hydrolysis of ester, thioester, amide, peptide and isopeptide bonds formed by the C-terminal Gly of ubiquitin (a 76-residue protein attached to proteins as an intracellular targeting signal).</text>
        <dbReference type="EC" id="3.4.19.12"/>
    </reaction>
</comment>
<reference evidence="5 6" key="1">
    <citation type="submission" date="2024-08" db="EMBL/GenBank/DDBJ databases">
        <title>Gnathostoma spinigerum genome.</title>
        <authorList>
            <person name="Gonzalez-Bertolin B."/>
            <person name="Monzon S."/>
            <person name="Zaballos A."/>
            <person name="Jimenez P."/>
            <person name="Dekumyoy P."/>
            <person name="Varona S."/>
            <person name="Cuesta I."/>
            <person name="Sumanam S."/>
            <person name="Adisakwattana P."/>
            <person name="Gasser R.B."/>
            <person name="Hernandez-Gonzalez A."/>
            <person name="Young N.D."/>
            <person name="Perteguer M.J."/>
        </authorList>
    </citation>
    <scope>NUCLEOTIDE SEQUENCE [LARGE SCALE GENOMIC DNA]</scope>
    <source>
        <strain evidence="5">AL3</strain>
        <tissue evidence="5">Liver</tissue>
    </source>
</reference>
<dbReference type="CDD" id="cd14294">
    <property type="entry name" value="UBA1_UBP5_like"/>
    <property type="match status" value="1"/>
</dbReference>
<dbReference type="PROSITE" id="PS00972">
    <property type="entry name" value="USP_1"/>
    <property type="match status" value="1"/>
</dbReference>
<keyword evidence="2" id="KW-0378">Hydrolase</keyword>
<keyword evidence="2" id="KW-0645">Protease</keyword>
<gene>
    <name evidence="5" type="ORF">AB6A40_001796</name>
</gene>
<dbReference type="GO" id="GO:0006508">
    <property type="term" value="P:proteolysis"/>
    <property type="evidence" value="ECO:0007669"/>
    <property type="project" value="UniProtKB-KW"/>
</dbReference>
<comment type="caution">
    <text evidence="5">The sequence shown here is derived from an EMBL/GenBank/DDBJ whole genome shotgun (WGS) entry which is preliminary data.</text>
</comment>
<evidence type="ECO:0000259" key="3">
    <source>
        <dbReference type="PROSITE" id="PS50030"/>
    </source>
</evidence>
<keyword evidence="6" id="KW-1185">Reference proteome</keyword>
<dbReference type="InterPro" id="IPR038765">
    <property type="entry name" value="Papain-like_cys_pep_sf"/>
</dbReference>
<comment type="similarity">
    <text evidence="1 2">Belongs to the peptidase C19 family.</text>
</comment>
<dbReference type="SUPFAM" id="SSF46934">
    <property type="entry name" value="UBA-like"/>
    <property type="match status" value="1"/>
</dbReference>
<name>A0ABD6E761_9BILA</name>
<evidence type="ECO:0000313" key="5">
    <source>
        <dbReference type="EMBL" id="MFH4975087.1"/>
    </source>
</evidence>
<evidence type="ECO:0000256" key="1">
    <source>
        <dbReference type="ARBA" id="ARBA00009085"/>
    </source>
</evidence>
<dbReference type="InterPro" id="IPR015940">
    <property type="entry name" value="UBA"/>
</dbReference>
<dbReference type="PROSITE" id="PS50235">
    <property type="entry name" value="USP_3"/>
    <property type="match status" value="1"/>
</dbReference>
<sequence>MTAEKTEKTTVELELDMNQRWEWSMCQEDGANLEPVFGPGFTGIINIGSSCYISSCIQLLLLVPDFISLYGYGCEKIFSSVSPRDSFDDFNCQTAKVVSSLLSGEFSKQRGDFNGIKPLQFRRVVGLGHSEFSTNKQQDAEEYLRHFLSKIDENIEGNVNPVDSIRMRIETRFEDCVSKKVKYDEREDFILSLNVPLPKGAAPAESAKNTELRRYSVKLEECLAVTFSPQVICDYRSPITNEIGMAEQTNRITTFPDYLLVQLKKFVIDDDWSVRKMDADVEMPEELDLEAYRGRGIQPGEELLPNDALTKDVTKCSLVIDESVVNLLQGMGFSREASRKAVYMTKNTGIEAASDWIMNHIGDVDLNEEHPAFLSKESAHHDENLTEQLVALGFTKHQANYALQKNGGNVNSAAEWLFANADSIPDENLETSEKRISFRDGPPRYRLKGFISHMGKSPHCGHYVAHVLKKGKWYLFNDEKVAVSRNPPTSLGYIYLYQRI</sequence>
<dbReference type="PROSITE" id="PS50030">
    <property type="entry name" value="UBA"/>
    <property type="match status" value="2"/>
</dbReference>
<dbReference type="InterPro" id="IPR050164">
    <property type="entry name" value="Peptidase_C19"/>
</dbReference>
<dbReference type="InterPro" id="IPR018200">
    <property type="entry name" value="USP_CS"/>
</dbReference>
<evidence type="ECO:0000313" key="6">
    <source>
        <dbReference type="Proteomes" id="UP001608902"/>
    </source>
</evidence>
<proteinExistence type="inferred from homology"/>
<dbReference type="PROSITE" id="PS00973">
    <property type="entry name" value="USP_2"/>
    <property type="match status" value="1"/>
</dbReference>
<dbReference type="Gene3D" id="1.10.8.10">
    <property type="entry name" value="DNA helicase RuvA subunit, C-terminal domain"/>
    <property type="match status" value="2"/>
</dbReference>
<dbReference type="GO" id="GO:0004843">
    <property type="term" value="F:cysteine-type deubiquitinase activity"/>
    <property type="evidence" value="ECO:0007669"/>
    <property type="project" value="UniProtKB-UniRule"/>
</dbReference>
<protein>
    <recommendedName>
        <fullName evidence="2">Ubiquitin carboxyl-terminal hydrolase</fullName>
        <ecNumber evidence="2">3.4.19.12</ecNumber>
    </recommendedName>
</protein>
<dbReference type="Pfam" id="PF00443">
    <property type="entry name" value="UCH"/>
    <property type="match status" value="1"/>
</dbReference>
<dbReference type="Gene3D" id="3.90.70.10">
    <property type="entry name" value="Cysteine proteinases"/>
    <property type="match status" value="1"/>
</dbReference>
<feature type="domain" description="UBA" evidence="3">
    <location>
        <begin position="319"/>
        <end position="360"/>
    </location>
</feature>
<dbReference type="SMART" id="SM00165">
    <property type="entry name" value="UBA"/>
    <property type="match status" value="2"/>
</dbReference>
<dbReference type="SUPFAM" id="SSF54001">
    <property type="entry name" value="Cysteine proteinases"/>
    <property type="match status" value="1"/>
</dbReference>
<keyword evidence="2" id="KW-0788">Thiol protease</keyword>
<accession>A0ABD6E761</accession>